<dbReference type="SUPFAM" id="SSF55486">
    <property type="entry name" value="Metalloproteases ('zincins'), catalytic domain"/>
    <property type="match status" value="1"/>
</dbReference>
<feature type="chain" id="PRO_5043546240" description="ADAM metallopeptidase domain 19b" evidence="10">
    <location>
        <begin position="16"/>
        <end position="728"/>
    </location>
</feature>
<feature type="binding site" evidence="8">
    <location>
        <position position="244"/>
    </location>
    <ligand>
        <name>Zn(2+)</name>
        <dbReference type="ChEBI" id="CHEBI:29105"/>
        <note>catalytic</note>
    </ligand>
</feature>
<dbReference type="SMART" id="SM00050">
    <property type="entry name" value="DISIN"/>
    <property type="match status" value="1"/>
</dbReference>
<evidence type="ECO:0000256" key="6">
    <source>
        <dbReference type="PROSITE-ProRule" id="PRU00068"/>
    </source>
</evidence>
<evidence type="ECO:0000259" key="11">
    <source>
        <dbReference type="PROSITE" id="PS50026"/>
    </source>
</evidence>
<comment type="subcellular location">
    <subcellularLocation>
        <location evidence="1">Membrane</location>
        <topology evidence="1">Single-pass membrane protein</topology>
    </subcellularLocation>
</comment>
<feature type="region of interest" description="Disordered" evidence="9">
    <location>
        <begin position="673"/>
        <end position="717"/>
    </location>
</feature>
<feature type="signal peptide" evidence="10">
    <location>
        <begin position="1"/>
        <end position="15"/>
    </location>
</feature>
<dbReference type="PANTHER" id="PTHR11905:SF19">
    <property type="entry name" value="DISINTEGRIN AND METALLOPROTEINASE DOMAIN-CONTAINING PROTEIN 19"/>
    <property type="match status" value="1"/>
</dbReference>
<dbReference type="PRINTS" id="PR00289">
    <property type="entry name" value="DISINTEGRIN"/>
</dbReference>
<evidence type="ECO:0000256" key="2">
    <source>
        <dbReference type="ARBA" id="ARBA00022692"/>
    </source>
</evidence>
<reference evidence="14" key="2">
    <citation type="submission" date="2025-08" db="UniProtKB">
        <authorList>
            <consortium name="Ensembl"/>
        </authorList>
    </citation>
    <scope>IDENTIFICATION</scope>
</reference>
<feature type="domain" description="EGF-like" evidence="11">
    <location>
        <begin position="552"/>
        <end position="584"/>
    </location>
</feature>
<keyword evidence="15" id="KW-1185">Reference proteome</keyword>
<evidence type="ECO:0000256" key="1">
    <source>
        <dbReference type="ARBA" id="ARBA00004167"/>
    </source>
</evidence>
<dbReference type="Gene3D" id="4.10.70.10">
    <property type="entry name" value="Disintegrin domain"/>
    <property type="match status" value="1"/>
</dbReference>
<dbReference type="FunFam" id="3.40.390.10:FF:000002">
    <property type="entry name" value="Disintegrin and metalloproteinase domain-containing protein 22"/>
    <property type="match status" value="1"/>
</dbReference>
<proteinExistence type="predicted"/>
<keyword evidence="5 7" id="KW-1015">Disulfide bond</keyword>
<dbReference type="Gene3D" id="2.60.120.260">
    <property type="entry name" value="Galactose-binding domain-like"/>
    <property type="match status" value="1"/>
</dbReference>
<evidence type="ECO:0000256" key="7">
    <source>
        <dbReference type="PROSITE-ProRule" id="PRU00076"/>
    </source>
</evidence>
<dbReference type="Proteomes" id="UP001501920">
    <property type="component" value="Chromosome 8"/>
</dbReference>
<dbReference type="InterPro" id="IPR024079">
    <property type="entry name" value="MetalloPept_cat_dom_sf"/>
</dbReference>
<keyword evidence="3" id="KW-1133">Transmembrane helix</keyword>
<feature type="binding site" evidence="8">
    <location>
        <position position="248"/>
    </location>
    <ligand>
        <name>Zn(2+)</name>
        <dbReference type="ChEBI" id="CHEBI:29105"/>
        <note>catalytic</note>
    </ligand>
</feature>
<feature type="domain" description="Disintegrin" evidence="12">
    <location>
        <begin position="315"/>
        <end position="401"/>
    </location>
</feature>
<evidence type="ECO:0000313" key="14">
    <source>
        <dbReference type="Ensembl" id="ENSPNAP00000040716.1"/>
    </source>
</evidence>
<evidence type="ECO:0008006" key="16">
    <source>
        <dbReference type="Google" id="ProtNLM"/>
    </source>
</evidence>
<feature type="disulfide bond" evidence="6">
    <location>
        <begin position="373"/>
        <end position="393"/>
    </location>
</feature>
<evidence type="ECO:0000259" key="13">
    <source>
        <dbReference type="PROSITE" id="PS50215"/>
    </source>
</evidence>
<sequence length="728" mass="78706">MNVCIFCACLRSVCTSLCSSLIDLLSCTMSRGMISLNHSVTYMIEPLVNHTVSKDHAVFRTGRLKMHIGTCGHLHQNHKHKLEELIGGIAQAHQAKRVMLWLIRYYKFVILSSCTRFALKTFVKQGRDLQKTNAKLLEAANYVDKYYKSLNIRVALIWLEVWNTQNMITVTDNPYSTLGAFLTWRRKQLPQLPNDNAQLITGVSFQGTTIGLAPLKAMCSEYQSGGVNSDHSEIAVGIAATLAHEIGHNFGMSHDSDGCCQALPEDGGCIMAAATGHPFPRVFNPCNQAELKRYLSSGGGKCLFNPPNTRALFGGQRCGNGYLEEGEECDCGEVEECSSPCCNANNCTLKAGAECAHGVCCENCKLKSPGVLCRPPSGSCDLPEYCDGKSESCPANFYLVDGSSCAHGKAYCYTGMCLTVEQQCLSLWGKDARSAPDLCFTKVNEAGDSFGNCGKDLMGKYRACTERDAKCGKIQCLSSASKPIGTNAVPIDTTIPDGQRKILCRGTHVYRPDQEEESQGDTLDPGLVMTGTKCGDNAICFGGECRNASFLQADECSSKCHGHGLCNNNHNCHCDAGWAPPYCEKAGTGGSVDSGPVITPSFVACCITGVERLFAVCLSNRLFFLKSNFLELGFESGVSVCSQCQASQRASPAGPPRSRHSIVRPTVKPPPIPAYALQQVSHPKTPSSPQPSPSVTPKPRPSPPSRPPPPCPVTRPSQVKEVSVFQLW</sequence>
<dbReference type="InterPro" id="IPR036436">
    <property type="entry name" value="Disintegrin_dom_sf"/>
</dbReference>
<feature type="active site" evidence="8">
    <location>
        <position position="245"/>
    </location>
</feature>
<reference evidence="14" key="3">
    <citation type="submission" date="2025-09" db="UniProtKB">
        <authorList>
            <consortium name="Ensembl"/>
        </authorList>
    </citation>
    <scope>IDENTIFICATION</scope>
</reference>
<dbReference type="GO" id="GO:0004222">
    <property type="term" value="F:metalloendopeptidase activity"/>
    <property type="evidence" value="ECO:0007669"/>
    <property type="project" value="InterPro"/>
</dbReference>
<dbReference type="Gene3D" id="3.40.390.10">
    <property type="entry name" value="Collagenase (Catalytic Domain)"/>
    <property type="match status" value="1"/>
</dbReference>
<keyword evidence="7" id="KW-0245">EGF-like domain</keyword>
<dbReference type="SUPFAM" id="SSF57552">
    <property type="entry name" value="Blood coagulation inhibitor (disintegrin)"/>
    <property type="match status" value="1"/>
</dbReference>
<evidence type="ECO:0000256" key="3">
    <source>
        <dbReference type="ARBA" id="ARBA00022989"/>
    </source>
</evidence>
<evidence type="ECO:0000259" key="12">
    <source>
        <dbReference type="PROSITE" id="PS50214"/>
    </source>
</evidence>
<dbReference type="InterPro" id="IPR000742">
    <property type="entry name" value="EGF"/>
</dbReference>
<dbReference type="SMART" id="SM00608">
    <property type="entry name" value="ACR"/>
    <property type="match status" value="1"/>
</dbReference>
<name>A0AAR2ISX1_PYGNA</name>
<dbReference type="FunFam" id="4.10.70.10:FF:000001">
    <property type="entry name" value="Disintegrin and metalloproteinase domain-containing protein 22"/>
    <property type="match status" value="1"/>
</dbReference>
<dbReference type="GO" id="GO:0006509">
    <property type="term" value="P:membrane protein ectodomain proteolysis"/>
    <property type="evidence" value="ECO:0007669"/>
    <property type="project" value="TreeGrafter"/>
</dbReference>
<evidence type="ECO:0000256" key="5">
    <source>
        <dbReference type="ARBA" id="ARBA00023157"/>
    </source>
</evidence>
<keyword evidence="10" id="KW-0732">Signal</keyword>
<dbReference type="GO" id="GO:0046872">
    <property type="term" value="F:metal ion binding"/>
    <property type="evidence" value="ECO:0007669"/>
    <property type="project" value="UniProtKB-KW"/>
</dbReference>
<comment type="caution">
    <text evidence="7">Lacks conserved residue(s) required for the propagation of feature annotation.</text>
</comment>
<accession>A0AAR2ISX1</accession>
<dbReference type="PROSITE" id="PS01186">
    <property type="entry name" value="EGF_2"/>
    <property type="match status" value="1"/>
</dbReference>
<keyword evidence="2" id="KW-0812">Transmembrane</keyword>
<dbReference type="PROSITE" id="PS50214">
    <property type="entry name" value="DISINTEGRIN_2"/>
    <property type="match status" value="1"/>
</dbReference>
<feature type="disulfide bond" evidence="7">
    <location>
        <begin position="556"/>
        <end position="566"/>
    </location>
</feature>
<keyword evidence="4" id="KW-0472">Membrane</keyword>
<protein>
    <recommendedName>
        <fullName evidence="16">ADAM metallopeptidase domain 19b</fullName>
    </recommendedName>
</protein>
<feature type="binding site" evidence="8">
    <location>
        <position position="254"/>
    </location>
    <ligand>
        <name>Zn(2+)</name>
        <dbReference type="ChEBI" id="CHEBI:29105"/>
        <note>catalytic</note>
    </ligand>
</feature>
<dbReference type="PANTHER" id="PTHR11905">
    <property type="entry name" value="ADAM A DISINTEGRIN AND METALLOPROTEASE DOMAIN"/>
    <property type="match status" value="1"/>
</dbReference>
<dbReference type="Pfam" id="PF00200">
    <property type="entry name" value="Disintegrin"/>
    <property type="match status" value="1"/>
</dbReference>
<evidence type="ECO:0000313" key="15">
    <source>
        <dbReference type="Proteomes" id="UP001501920"/>
    </source>
</evidence>
<dbReference type="GO" id="GO:0016020">
    <property type="term" value="C:membrane"/>
    <property type="evidence" value="ECO:0007669"/>
    <property type="project" value="UniProtKB-SubCell"/>
</dbReference>
<organism evidence="14 15">
    <name type="scientific">Pygocentrus nattereri</name>
    <name type="common">Red-bellied piranha</name>
    <dbReference type="NCBI Taxonomy" id="42514"/>
    <lineage>
        <taxon>Eukaryota</taxon>
        <taxon>Metazoa</taxon>
        <taxon>Chordata</taxon>
        <taxon>Craniata</taxon>
        <taxon>Vertebrata</taxon>
        <taxon>Euteleostomi</taxon>
        <taxon>Actinopterygii</taxon>
        <taxon>Neopterygii</taxon>
        <taxon>Teleostei</taxon>
        <taxon>Ostariophysi</taxon>
        <taxon>Characiformes</taxon>
        <taxon>Characoidei</taxon>
        <taxon>Pygocentrus</taxon>
    </lineage>
</organism>
<dbReference type="InterPro" id="IPR001590">
    <property type="entry name" value="Peptidase_M12B"/>
</dbReference>
<evidence type="ECO:0000256" key="10">
    <source>
        <dbReference type="SAM" id="SignalP"/>
    </source>
</evidence>
<evidence type="ECO:0000256" key="9">
    <source>
        <dbReference type="SAM" id="MobiDB-lite"/>
    </source>
</evidence>
<dbReference type="PROSITE" id="PS50215">
    <property type="entry name" value="ADAM_MEPRO"/>
    <property type="match status" value="1"/>
</dbReference>
<dbReference type="InterPro" id="IPR001762">
    <property type="entry name" value="Disintegrin_dom"/>
</dbReference>
<dbReference type="CDD" id="cd04269">
    <property type="entry name" value="ZnMc_adamalysin_II_like"/>
    <property type="match status" value="1"/>
</dbReference>
<dbReference type="GeneTree" id="ENSGT00940000159624"/>
<dbReference type="AlphaFoldDB" id="A0AAR2ISX1"/>
<dbReference type="Pfam" id="PF01421">
    <property type="entry name" value="Reprolysin"/>
    <property type="match status" value="1"/>
</dbReference>
<keyword evidence="8" id="KW-0479">Metal-binding</keyword>
<dbReference type="PROSITE" id="PS50026">
    <property type="entry name" value="EGF_3"/>
    <property type="match status" value="1"/>
</dbReference>
<dbReference type="InterPro" id="IPR006586">
    <property type="entry name" value="ADAM_Cys-rich"/>
</dbReference>
<reference evidence="14 15" key="1">
    <citation type="submission" date="2020-10" db="EMBL/GenBank/DDBJ databases">
        <title>Pygocentrus nattereri (red-bellied piranha) genome, fPygNat1, primary haplotype.</title>
        <authorList>
            <person name="Myers G."/>
            <person name="Meyer A."/>
            <person name="Karagic N."/>
            <person name="Pippel M."/>
            <person name="Winkler S."/>
            <person name="Tracey A."/>
            <person name="Wood J."/>
            <person name="Formenti G."/>
            <person name="Howe K."/>
            <person name="Fedrigo O."/>
            <person name="Jarvis E.D."/>
        </authorList>
    </citation>
    <scope>NUCLEOTIDE SEQUENCE [LARGE SCALE GENOMIC DNA]</scope>
</reference>
<evidence type="ECO:0000256" key="4">
    <source>
        <dbReference type="ARBA" id="ARBA00023136"/>
    </source>
</evidence>
<feature type="compositionally biased region" description="Pro residues" evidence="9">
    <location>
        <begin position="686"/>
        <end position="713"/>
    </location>
</feature>
<dbReference type="InterPro" id="IPR034027">
    <property type="entry name" value="Reprolysin_adamalysin"/>
</dbReference>
<keyword evidence="8" id="KW-0862">Zinc</keyword>
<feature type="domain" description="Peptidase M12B" evidence="13">
    <location>
        <begin position="122"/>
        <end position="307"/>
    </location>
</feature>
<dbReference type="PROSITE" id="PS00427">
    <property type="entry name" value="DISINTEGRIN_1"/>
    <property type="match status" value="1"/>
</dbReference>
<dbReference type="Pfam" id="PF08516">
    <property type="entry name" value="ADAM_CR"/>
    <property type="match status" value="1"/>
</dbReference>
<dbReference type="Ensembl" id="ENSPNAT00000079690.1">
    <property type="protein sequence ID" value="ENSPNAP00000040716.1"/>
    <property type="gene ID" value="ENSPNAG00000022567.2"/>
</dbReference>
<evidence type="ECO:0000256" key="8">
    <source>
        <dbReference type="PROSITE-ProRule" id="PRU00276"/>
    </source>
</evidence>
<feature type="disulfide bond" evidence="7">
    <location>
        <begin position="574"/>
        <end position="583"/>
    </location>
</feature>
<dbReference type="InterPro" id="IPR018358">
    <property type="entry name" value="Disintegrin_CS"/>
</dbReference>